<dbReference type="Pfam" id="PF00415">
    <property type="entry name" value="RCC1"/>
    <property type="match status" value="1"/>
</dbReference>
<dbReference type="InterPro" id="IPR053245">
    <property type="entry name" value="MitoProcess-Associated"/>
</dbReference>
<gene>
    <name evidence="2" type="ORF">BOTBODRAFT_38348</name>
</gene>
<dbReference type="EMBL" id="KL198098">
    <property type="protein sequence ID" value="KDQ07908.1"/>
    <property type="molecule type" value="Genomic_DNA"/>
</dbReference>
<feature type="repeat" description="RCC1" evidence="1">
    <location>
        <begin position="374"/>
        <end position="434"/>
    </location>
</feature>
<dbReference type="PANTHER" id="PTHR47563">
    <property type="entry name" value="PROTEIN FMP25, MITOCHONDRIAL"/>
    <property type="match status" value="1"/>
</dbReference>
<dbReference type="PANTHER" id="PTHR47563:SF1">
    <property type="entry name" value="PROTEIN FMP25, MITOCHONDRIAL"/>
    <property type="match status" value="1"/>
</dbReference>
<organism evidence="2 3">
    <name type="scientific">Botryobasidium botryosum (strain FD-172 SS1)</name>
    <dbReference type="NCBI Taxonomy" id="930990"/>
    <lineage>
        <taxon>Eukaryota</taxon>
        <taxon>Fungi</taxon>
        <taxon>Dikarya</taxon>
        <taxon>Basidiomycota</taxon>
        <taxon>Agaricomycotina</taxon>
        <taxon>Agaricomycetes</taxon>
        <taxon>Cantharellales</taxon>
        <taxon>Botryobasidiaceae</taxon>
        <taxon>Botryobasidium</taxon>
    </lineage>
</organism>
<evidence type="ECO:0000313" key="3">
    <source>
        <dbReference type="Proteomes" id="UP000027195"/>
    </source>
</evidence>
<dbReference type="InterPro" id="IPR009091">
    <property type="entry name" value="RCC1/BLIP-II"/>
</dbReference>
<dbReference type="GO" id="GO:0005743">
    <property type="term" value="C:mitochondrial inner membrane"/>
    <property type="evidence" value="ECO:0007669"/>
    <property type="project" value="TreeGrafter"/>
</dbReference>
<dbReference type="Gene3D" id="2.130.10.30">
    <property type="entry name" value="Regulator of chromosome condensation 1/beta-lactamase-inhibitor protein II"/>
    <property type="match status" value="1"/>
</dbReference>
<name>A0A067LX08_BOTB1</name>
<dbReference type="PROSITE" id="PS00626">
    <property type="entry name" value="RCC1_2"/>
    <property type="match status" value="1"/>
</dbReference>
<dbReference type="InterPro" id="IPR000408">
    <property type="entry name" value="Reg_chr_condens"/>
</dbReference>
<reference evidence="3" key="1">
    <citation type="journal article" date="2014" name="Proc. Natl. Acad. Sci. U.S.A.">
        <title>Extensive sampling of basidiomycete genomes demonstrates inadequacy of the white-rot/brown-rot paradigm for wood decay fungi.</title>
        <authorList>
            <person name="Riley R."/>
            <person name="Salamov A.A."/>
            <person name="Brown D.W."/>
            <person name="Nagy L.G."/>
            <person name="Floudas D."/>
            <person name="Held B.W."/>
            <person name="Levasseur A."/>
            <person name="Lombard V."/>
            <person name="Morin E."/>
            <person name="Otillar R."/>
            <person name="Lindquist E.A."/>
            <person name="Sun H."/>
            <person name="LaButti K.M."/>
            <person name="Schmutz J."/>
            <person name="Jabbour D."/>
            <person name="Luo H."/>
            <person name="Baker S.E."/>
            <person name="Pisabarro A.G."/>
            <person name="Walton J.D."/>
            <person name="Blanchette R.A."/>
            <person name="Henrissat B."/>
            <person name="Martin F."/>
            <person name="Cullen D."/>
            <person name="Hibbett D.S."/>
            <person name="Grigoriev I.V."/>
        </authorList>
    </citation>
    <scope>NUCLEOTIDE SEQUENCE [LARGE SCALE GENOMIC DNA]</scope>
    <source>
        <strain evidence="3">FD-172 SS1</strain>
    </source>
</reference>
<dbReference type="HOGENOM" id="CLU_021989_0_0_1"/>
<dbReference type="Proteomes" id="UP000027195">
    <property type="component" value="Unassembled WGS sequence"/>
</dbReference>
<dbReference type="PROSITE" id="PS50012">
    <property type="entry name" value="RCC1_3"/>
    <property type="match status" value="1"/>
</dbReference>
<dbReference type="STRING" id="930990.A0A067LX08"/>
<sequence>MLASRLSARRVQYSTLFKHQRHFSSASYGLQARLSSRKKIGALITVAAAVATVTAVSASSKVHNDAPADAPSISKDSLPLSRTSVAEELATFVWGSNQNGTILPSSKPSPKSIRTPFVASHLSGVALRDLAFHEKHAACIDARGDVYQWGDGFFDSPGASEEKEPKLTLRGQDITHLAVTHSRVFALSRAGQVFVLPSSQSADIPTTTTESKPSSSWLNWIWKEDKNGRPVELRTDIEMARRERIVSISAGRDHLLALTSSGRTLAHPFSKNANSHGQLGTRKVYYQAPSPADVPSDRVQVHVELVPLAQLDPYAKSSRVSRQPSSDAESTLSTAALEGVQHCNTLFEIPSLRGVRIAQAVAGDRSSFVRTEDGKVLGWGANEYGQLGLGASFTMECIPVPTEVTLSRHYSARTPRKCIDITAGGDVAFFTIQRQDYDAPPVIDILACGMGQWGALGSGQYTQAQGSPVKVKTVSGLLEFDETTRSLQPIRPDTISVSPTGHVLFAFEASSGPVKSPAADFGRDLLSWGANTEYQQGNGKKTNVATPTYVTDWDKKASSGSEPEAVGEESRLMLRGTRVAEVKDMSGKRVLRNAVVEQTPVAGWNCSAIYWRVR</sequence>
<evidence type="ECO:0000256" key="1">
    <source>
        <dbReference type="PROSITE-ProRule" id="PRU00235"/>
    </source>
</evidence>
<dbReference type="GO" id="GO:0034551">
    <property type="term" value="P:mitochondrial respiratory chain complex III assembly"/>
    <property type="evidence" value="ECO:0007669"/>
    <property type="project" value="TreeGrafter"/>
</dbReference>
<proteinExistence type="predicted"/>
<protein>
    <submittedName>
        <fullName evidence="2">Uncharacterized protein</fullName>
    </submittedName>
</protein>
<accession>A0A067LX08</accession>
<evidence type="ECO:0000313" key="2">
    <source>
        <dbReference type="EMBL" id="KDQ07908.1"/>
    </source>
</evidence>
<dbReference type="AlphaFoldDB" id="A0A067LX08"/>
<dbReference type="OrthoDB" id="10256179at2759"/>
<dbReference type="SUPFAM" id="SSF50985">
    <property type="entry name" value="RCC1/BLIP-II"/>
    <property type="match status" value="1"/>
</dbReference>
<dbReference type="InParanoid" id="A0A067LX08"/>
<keyword evidence="3" id="KW-1185">Reference proteome</keyword>